<dbReference type="InterPro" id="IPR041672">
    <property type="entry name" value="Bap31/Bap29_C"/>
</dbReference>
<keyword evidence="3 11" id="KW-0813">Transport</keyword>
<evidence type="ECO:0000256" key="10">
    <source>
        <dbReference type="ARBA" id="ARBA00023136"/>
    </source>
</evidence>
<keyword evidence="9 12" id="KW-0175">Coiled coil</keyword>
<evidence type="ECO:0000313" key="15">
    <source>
        <dbReference type="EMBL" id="KNE00793.1"/>
    </source>
</evidence>
<organism evidence="15 16">
    <name type="scientific">Candidozyma auris</name>
    <name type="common">Yeast</name>
    <name type="synonym">Candida auris</name>
    <dbReference type="NCBI Taxonomy" id="498019"/>
    <lineage>
        <taxon>Eukaryota</taxon>
        <taxon>Fungi</taxon>
        <taxon>Dikarya</taxon>
        <taxon>Ascomycota</taxon>
        <taxon>Saccharomycotina</taxon>
        <taxon>Pichiomycetes</taxon>
        <taxon>Metschnikowiaceae</taxon>
        <taxon>Candidozyma</taxon>
    </lineage>
</organism>
<dbReference type="PANTHER" id="PTHR12701">
    <property type="entry name" value="BCR-ASSOCIATED PROTEIN, BAP"/>
    <property type="match status" value="1"/>
</dbReference>
<dbReference type="AlphaFoldDB" id="A0A0L0P355"/>
<dbReference type="EMBL" id="LGST01000017">
    <property type="protein sequence ID" value="KNE00793.1"/>
    <property type="molecule type" value="Genomic_DNA"/>
</dbReference>
<dbReference type="VEuPathDB" id="FungiDB:B9J08_002835"/>
<feature type="domain" description="Bap31/Bap29 cytoplasmic coiled-coil" evidence="14">
    <location>
        <begin position="152"/>
        <end position="188"/>
    </location>
</feature>
<evidence type="ECO:0000256" key="3">
    <source>
        <dbReference type="ARBA" id="ARBA00022448"/>
    </source>
</evidence>
<dbReference type="GO" id="GO:0006886">
    <property type="term" value="P:intracellular protein transport"/>
    <property type="evidence" value="ECO:0007669"/>
    <property type="project" value="UniProtKB-UniRule"/>
</dbReference>
<keyword evidence="7 11" id="KW-0653">Protein transport</keyword>
<dbReference type="GO" id="GO:0070973">
    <property type="term" value="P:protein localization to endoplasmic reticulum exit site"/>
    <property type="evidence" value="ECO:0007669"/>
    <property type="project" value="UniProtKB-UniRule"/>
</dbReference>
<dbReference type="VEuPathDB" id="FungiDB:CJI96_0000673"/>
<reference evidence="16" key="1">
    <citation type="journal article" date="2015" name="BMC Genomics">
        <title>Draft genome of a commonly misdiagnosed multidrug resistant pathogen Candida auris.</title>
        <authorList>
            <person name="Chatterjee S."/>
            <person name="Alampalli S.V."/>
            <person name="Nageshan R.K."/>
            <person name="Chettiar S.T."/>
            <person name="Joshi S."/>
            <person name="Tatu U.S."/>
        </authorList>
    </citation>
    <scope>NUCLEOTIDE SEQUENCE [LARGE SCALE GENOMIC DNA]</scope>
    <source>
        <strain evidence="16">6684</strain>
    </source>
</reference>
<keyword evidence="6 11" id="KW-0931">ER-Golgi transport</keyword>
<comment type="caution">
    <text evidence="15">The sequence shown here is derived from an EMBL/GenBank/DDBJ whole genome shotgun (WGS) entry which is preliminary data.</text>
</comment>
<keyword evidence="5 11" id="KW-0256">Endoplasmic reticulum</keyword>
<proteinExistence type="inferred from homology"/>
<evidence type="ECO:0000256" key="7">
    <source>
        <dbReference type="ARBA" id="ARBA00022927"/>
    </source>
</evidence>
<dbReference type="VEuPathDB" id="FungiDB:CJJ07_004615"/>
<dbReference type="VEuPathDB" id="FungiDB:CJJ09_001262"/>
<comment type="caution">
    <text evidence="11">Lacks conserved residue(s) required for the propagation of feature annotation.</text>
</comment>
<feature type="domain" description="BAP29/BAP31 transmembrane" evidence="13">
    <location>
        <begin position="1"/>
        <end position="134"/>
    </location>
</feature>
<dbReference type="InterPro" id="IPR040463">
    <property type="entry name" value="BAP29/BAP31_N"/>
</dbReference>
<keyword evidence="8 11" id="KW-1133">Transmembrane helix</keyword>
<dbReference type="Proteomes" id="UP000037122">
    <property type="component" value="Unassembled WGS sequence"/>
</dbReference>
<evidence type="ECO:0000259" key="13">
    <source>
        <dbReference type="Pfam" id="PF05529"/>
    </source>
</evidence>
<accession>A0A0L0P355</accession>
<feature type="transmembrane region" description="Helical" evidence="11">
    <location>
        <begin position="102"/>
        <end position="122"/>
    </location>
</feature>
<sequence>MSLQMSIVFGILVFEMSYLLLLMVPLPFAIRQKLVNGSVKLNQSRNFKSAWAFTTFVLGLQFVDCLQKLQKYSNSESFALASQFGGARYDQLASKFYSQRNLYITGAVLYLEVSIVTVVTILKKLVLKEELYRAATNTQTSSIAGHTDSQKEEAAELRKLIKQKETDIAVLKKQLEGAQKQYDSLNESEVRSKAD</sequence>
<evidence type="ECO:0000256" key="12">
    <source>
        <dbReference type="SAM" id="Coils"/>
    </source>
</evidence>
<dbReference type="GO" id="GO:0005789">
    <property type="term" value="C:endoplasmic reticulum membrane"/>
    <property type="evidence" value="ECO:0007669"/>
    <property type="project" value="UniProtKB-SubCell"/>
</dbReference>
<evidence type="ECO:0000256" key="6">
    <source>
        <dbReference type="ARBA" id="ARBA00022892"/>
    </source>
</evidence>
<feature type="coiled-coil region" evidence="12">
    <location>
        <begin position="147"/>
        <end position="188"/>
    </location>
</feature>
<evidence type="ECO:0000256" key="1">
    <source>
        <dbReference type="ARBA" id="ARBA00004477"/>
    </source>
</evidence>
<dbReference type="VEuPathDB" id="FungiDB:QG37_02325"/>
<dbReference type="Pfam" id="PF05529">
    <property type="entry name" value="Bap31"/>
    <property type="match status" value="1"/>
</dbReference>
<dbReference type="InterPro" id="IPR008417">
    <property type="entry name" value="BAP29/BAP31"/>
</dbReference>
<feature type="transmembrane region" description="Helical" evidence="11">
    <location>
        <begin position="6"/>
        <end position="30"/>
    </location>
</feature>
<comment type="function">
    <text evidence="11">May play a role in anterograde transport of membrane proteins from the endoplasmic reticulum to the Golgi.</text>
</comment>
<evidence type="ECO:0000256" key="11">
    <source>
        <dbReference type="RuleBase" id="RU367026"/>
    </source>
</evidence>
<protein>
    <recommendedName>
        <fullName evidence="11">Endoplasmic reticulum transmembrane protein</fullName>
    </recommendedName>
</protein>
<evidence type="ECO:0000313" key="16">
    <source>
        <dbReference type="Proteomes" id="UP000037122"/>
    </source>
</evidence>
<comment type="subcellular location">
    <subcellularLocation>
        <location evidence="1 11">Endoplasmic reticulum membrane</location>
        <topology evidence="1 11">Multi-pass membrane protein</topology>
    </subcellularLocation>
</comment>
<keyword evidence="4 11" id="KW-0812">Transmembrane</keyword>
<name>A0A0L0P355_CANAR</name>
<evidence type="ECO:0000256" key="5">
    <source>
        <dbReference type="ARBA" id="ARBA00022824"/>
    </source>
</evidence>
<evidence type="ECO:0000256" key="8">
    <source>
        <dbReference type="ARBA" id="ARBA00022989"/>
    </source>
</evidence>
<dbReference type="PANTHER" id="PTHR12701:SF19">
    <property type="entry name" value="ENDOPLASMIC RETICULUM TRANSMEMBRANE PROTEIN 1-RELATED"/>
    <property type="match status" value="1"/>
</dbReference>
<evidence type="ECO:0000256" key="2">
    <source>
        <dbReference type="ARBA" id="ARBA00007956"/>
    </source>
</evidence>
<keyword evidence="10 11" id="KW-0472">Membrane</keyword>
<dbReference type="GO" id="GO:0006888">
    <property type="term" value="P:endoplasmic reticulum to Golgi vesicle-mediated transport"/>
    <property type="evidence" value="ECO:0007669"/>
    <property type="project" value="UniProtKB-UniRule"/>
</dbReference>
<evidence type="ECO:0000256" key="9">
    <source>
        <dbReference type="ARBA" id="ARBA00023054"/>
    </source>
</evidence>
<comment type="similarity">
    <text evidence="2 11">Belongs to the BCAP29/BCAP31 family.</text>
</comment>
<dbReference type="VEuPathDB" id="FungiDB:CJI97_002890"/>
<evidence type="ECO:0000259" key="14">
    <source>
        <dbReference type="Pfam" id="PF18035"/>
    </source>
</evidence>
<evidence type="ECO:0000256" key="4">
    <source>
        <dbReference type="ARBA" id="ARBA00022692"/>
    </source>
</evidence>
<dbReference type="Pfam" id="PF18035">
    <property type="entry name" value="Bap31_Bap29_C"/>
    <property type="match status" value="1"/>
</dbReference>
<gene>
    <name evidence="15" type="ORF">QG37_02325</name>
</gene>